<dbReference type="GO" id="GO:0006308">
    <property type="term" value="P:DNA catabolic process"/>
    <property type="evidence" value="ECO:0000318"/>
    <property type="project" value="GO_Central"/>
</dbReference>
<dbReference type="OMA" id="CIAIMKL"/>
<evidence type="ECO:0000256" key="4">
    <source>
        <dbReference type="ARBA" id="ARBA00022801"/>
    </source>
</evidence>
<evidence type="ECO:0000256" key="5">
    <source>
        <dbReference type="ARBA" id="ARBA00022839"/>
    </source>
</evidence>
<evidence type="ECO:0000256" key="3">
    <source>
        <dbReference type="ARBA" id="ARBA00022723"/>
    </source>
</evidence>
<gene>
    <name evidence="10" type="primary">LOC118429258</name>
</gene>
<comment type="cofactor">
    <cofactor evidence="1">
        <name>Mg(2+)</name>
        <dbReference type="ChEBI" id="CHEBI:18420"/>
    </cofactor>
</comment>
<proteinExistence type="inferred from homology"/>
<keyword evidence="5" id="KW-0269">Exonuclease</keyword>
<dbReference type="RefSeq" id="XP_035695625.1">
    <property type="nucleotide sequence ID" value="XM_035839732.1"/>
</dbReference>
<evidence type="ECO:0000256" key="7">
    <source>
        <dbReference type="ARBA" id="ARBA00025769"/>
    </source>
</evidence>
<dbReference type="InterPro" id="IPR013520">
    <property type="entry name" value="Ribonucl_H"/>
</dbReference>
<keyword evidence="6" id="KW-0460">Magnesium</keyword>
<keyword evidence="9" id="KW-1185">Reference proteome</keyword>
<dbReference type="GeneID" id="118429258"/>
<dbReference type="InterPro" id="IPR012337">
    <property type="entry name" value="RNaseH-like_sf"/>
</dbReference>
<name>A0A9J7M7F4_BRAFL</name>
<dbReference type="Gene3D" id="3.30.420.10">
    <property type="entry name" value="Ribonuclease H-like superfamily/Ribonuclease H"/>
    <property type="match status" value="1"/>
</dbReference>
<protein>
    <submittedName>
        <fullName evidence="10">Three-prime repair exonuclease 1-like</fullName>
    </submittedName>
</protein>
<dbReference type="OrthoDB" id="10250935at2759"/>
<keyword evidence="2" id="KW-0540">Nuclease</keyword>
<evidence type="ECO:0000259" key="8">
    <source>
        <dbReference type="SMART" id="SM00479"/>
    </source>
</evidence>
<dbReference type="InterPro" id="IPR040393">
    <property type="entry name" value="TREX1/2"/>
</dbReference>
<organism evidence="9 10">
    <name type="scientific">Branchiostoma floridae</name>
    <name type="common">Florida lancelet</name>
    <name type="synonym">Amphioxus</name>
    <dbReference type="NCBI Taxonomy" id="7739"/>
    <lineage>
        <taxon>Eukaryota</taxon>
        <taxon>Metazoa</taxon>
        <taxon>Chordata</taxon>
        <taxon>Cephalochordata</taxon>
        <taxon>Leptocardii</taxon>
        <taxon>Amphioxiformes</taxon>
        <taxon>Branchiostomatidae</taxon>
        <taxon>Branchiostoma</taxon>
    </lineage>
</organism>
<dbReference type="PANTHER" id="PTHR13058">
    <property type="entry name" value="THREE PRIME REPAIR EXONUCLEASE 1, 2"/>
    <property type="match status" value="1"/>
</dbReference>
<reference evidence="10" key="2">
    <citation type="submission" date="2025-08" db="UniProtKB">
        <authorList>
            <consortium name="RefSeq"/>
        </authorList>
    </citation>
    <scope>IDENTIFICATION</scope>
    <source>
        <strain evidence="10">S238N-H82</strain>
        <tissue evidence="10">Testes</tissue>
    </source>
</reference>
<dbReference type="GO" id="GO:0046872">
    <property type="term" value="F:metal ion binding"/>
    <property type="evidence" value="ECO:0007669"/>
    <property type="project" value="UniProtKB-KW"/>
</dbReference>
<accession>A0A9J7M7F4</accession>
<dbReference type="Pfam" id="PF00929">
    <property type="entry name" value="RNase_T"/>
    <property type="match status" value="1"/>
</dbReference>
<keyword evidence="3" id="KW-0479">Metal-binding</keyword>
<dbReference type="SUPFAM" id="SSF53098">
    <property type="entry name" value="Ribonuclease H-like"/>
    <property type="match status" value="1"/>
</dbReference>
<dbReference type="GO" id="GO:0008296">
    <property type="term" value="F:3'-5'-DNA exonuclease activity"/>
    <property type="evidence" value="ECO:0000318"/>
    <property type="project" value="GO_Central"/>
</dbReference>
<comment type="similarity">
    <text evidence="7">Belongs to the exonuclease superfamily. TREX family.</text>
</comment>
<dbReference type="Proteomes" id="UP000001554">
    <property type="component" value="Chromosome 13"/>
</dbReference>
<dbReference type="SMART" id="SM00479">
    <property type="entry name" value="EXOIII"/>
    <property type="match status" value="1"/>
</dbReference>
<dbReference type="GO" id="GO:0005737">
    <property type="term" value="C:cytoplasm"/>
    <property type="evidence" value="ECO:0000318"/>
    <property type="project" value="GO_Central"/>
</dbReference>
<evidence type="ECO:0000256" key="2">
    <source>
        <dbReference type="ARBA" id="ARBA00022722"/>
    </source>
</evidence>
<evidence type="ECO:0000256" key="1">
    <source>
        <dbReference type="ARBA" id="ARBA00001946"/>
    </source>
</evidence>
<dbReference type="InterPro" id="IPR036397">
    <property type="entry name" value="RNaseH_sf"/>
</dbReference>
<feature type="domain" description="Exonuclease" evidence="8">
    <location>
        <begin position="20"/>
        <end position="219"/>
    </location>
</feature>
<dbReference type="KEGG" id="bfo:118429258"/>
<dbReference type="PANTHER" id="PTHR13058:SF19">
    <property type="entry name" value="LD40940P"/>
    <property type="match status" value="1"/>
</dbReference>
<keyword evidence="4" id="KW-0378">Hydrolase</keyword>
<dbReference type="AlphaFoldDB" id="A0A9J7M7F4"/>
<evidence type="ECO:0000313" key="10">
    <source>
        <dbReference type="RefSeq" id="XP_035695625.1"/>
    </source>
</evidence>
<evidence type="ECO:0000313" key="9">
    <source>
        <dbReference type="Proteomes" id="UP000001554"/>
    </source>
</evidence>
<dbReference type="FunFam" id="3.30.420.10:FF:000369">
    <property type="match status" value="1"/>
</dbReference>
<evidence type="ECO:0000256" key="6">
    <source>
        <dbReference type="ARBA" id="ARBA00022842"/>
    </source>
</evidence>
<sequence>MATSIAKEEANKAAPVQIQTFVFLDLETTDLRTGLEEDEPQITEISLAAVRRDQLLSGTTVPPGGASLPRVMDKFTACVRPTQAIHPKAAEITNLTNQSLGKHRVFDEDLMKSLVHLLNRQEPPVCLVAHNGDWFDFPVLKSELRRSKTAGLFPKDVLCVDSMLAMKHLYAGQFRSFSLPRLHENLFSVAPPPEVAHTAEGDVITMVKIVKKLGAEKIIQWMDEKASAFAI</sequence>
<dbReference type="GO" id="GO:0003676">
    <property type="term" value="F:nucleic acid binding"/>
    <property type="evidence" value="ECO:0007669"/>
    <property type="project" value="InterPro"/>
</dbReference>
<reference evidence="9" key="1">
    <citation type="journal article" date="2020" name="Nat. Ecol. Evol.">
        <title>Deeply conserved synteny resolves early events in vertebrate evolution.</title>
        <authorList>
            <person name="Simakov O."/>
            <person name="Marletaz F."/>
            <person name="Yue J.X."/>
            <person name="O'Connell B."/>
            <person name="Jenkins J."/>
            <person name="Brandt A."/>
            <person name="Calef R."/>
            <person name="Tung C.H."/>
            <person name="Huang T.K."/>
            <person name="Schmutz J."/>
            <person name="Satoh N."/>
            <person name="Yu J.K."/>
            <person name="Putnam N.H."/>
            <person name="Green R.E."/>
            <person name="Rokhsar D.S."/>
        </authorList>
    </citation>
    <scope>NUCLEOTIDE SEQUENCE [LARGE SCALE GENOMIC DNA]</scope>
    <source>
        <strain evidence="9">S238N-H82</strain>
    </source>
</reference>